<proteinExistence type="predicted"/>
<evidence type="ECO:0000259" key="3">
    <source>
        <dbReference type="Pfam" id="PF23735"/>
    </source>
</evidence>
<reference evidence="4 5" key="1">
    <citation type="submission" date="2020-12" db="EMBL/GenBank/DDBJ databases">
        <title>De novo assembly of Tibetan sheep genome.</title>
        <authorList>
            <person name="Li X."/>
        </authorList>
    </citation>
    <scope>NUCLEOTIDE SEQUENCE [LARGE SCALE GENOMIC DNA]</scope>
    <source>
        <tissue evidence="4">Heart</tissue>
    </source>
</reference>
<dbReference type="EMBL" id="JAEMGP010000020">
    <property type="protein sequence ID" value="KAG5196879.1"/>
    <property type="molecule type" value="Genomic_DNA"/>
</dbReference>
<feature type="compositionally biased region" description="Polar residues" evidence="2">
    <location>
        <begin position="213"/>
        <end position="230"/>
    </location>
</feature>
<name>A0A835ZUX6_SHEEP</name>
<keyword evidence="1" id="KW-0175">Coiled coil</keyword>
<dbReference type="Pfam" id="PF23735">
    <property type="entry name" value="KIF9"/>
    <property type="match status" value="1"/>
</dbReference>
<dbReference type="Proteomes" id="UP000664991">
    <property type="component" value="Unassembled WGS sequence"/>
</dbReference>
<evidence type="ECO:0000256" key="2">
    <source>
        <dbReference type="SAM" id="MobiDB-lite"/>
    </source>
</evidence>
<feature type="region of interest" description="Disordered" evidence="2">
    <location>
        <begin position="150"/>
        <end position="180"/>
    </location>
</feature>
<organism evidence="4 5">
    <name type="scientific">Ovis aries</name>
    <name type="common">Sheep</name>
    <dbReference type="NCBI Taxonomy" id="9940"/>
    <lineage>
        <taxon>Eukaryota</taxon>
        <taxon>Metazoa</taxon>
        <taxon>Chordata</taxon>
        <taxon>Craniata</taxon>
        <taxon>Vertebrata</taxon>
        <taxon>Euteleostomi</taxon>
        <taxon>Mammalia</taxon>
        <taxon>Eutheria</taxon>
        <taxon>Laurasiatheria</taxon>
        <taxon>Artiodactyla</taxon>
        <taxon>Ruminantia</taxon>
        <taxon>Pecora</taxon>
        <taxon>Bovidae</taxon>
        <taxon>Caprinae</taxon>
        <taxon>Ovis</taxon>
    </lineage>
</organism>
<sequence>MREEMSLGRQEAFEIFKRDHADSVTIEDNKQILKQRFSEAKALGESINEARSKIGRLKEEITQRHVQQVALGISENTPLPSMPDQLEEKLRSQLEEEKRRYKTMFARLKALKVEIEHLQLLMDKAKVKLQKEFEACDVYARRILPSPGPLLHSLEQSSPGAPTEDSIPERPVSSVPLTGDSQTDSDILAFIKARQNILQRTGSDSTFAPVGNSPETRSTKFPHNLPSTREPSAGKLACVLRPDPTRTSRSPSMVLSGKALGVRKALQEMAVDPPVASGTQSQQDCKEGTCHPQTGPRLKLELI</sequence>
<evidence type="ECO:0000313" key="4">
    <source>
        <dbReference type="EMBL" id="KAG5196879.1"/>
    </source>
</evidence>
<evidence type="ECO:0000256" key="1">
    <source>
        <dbReference type="SAM" id="Coils"/>
    </source>
</evidence>
<feature type="region of interest" description="Disordered" evidence="2">
    <location>
        <begin position="202"/>
        <end position="231"/>
    </location>
</feature>
<gene>
    <name evidence="4" type="ORF">JEQ12_010333</name>
</gene>
<evidence type="ECO:0000313" key="5">
    <source>
        <dbReference type="Proteomes" id="UP000664991"/>
    </source>
</evidence>
<comment type="caution">
    <text evidence="4">The sequence shown here is derived from an EMBL/GenBank/DDBJ whole genome shotgun (WGS) entry which is preliminary data.</text>
</comment>
<feature type="domain" description="Kinesin-like protein KIF6/9 C-terminal" evidence="3">
    <location>
        <begin position="8"/>
        <end position="134"/>
    </location>
</feature>
<accession>A0A835ZUX6</accession>
<protein>
    <recommendedName>
        <fullName evidence="3">Kinesin-like protein KIF6/9 C-terminal domain-containing protein</fullName>
    </recommendedName>
</protein>
<dbReference type="InterPro" id="IPR056524">
    <property type="entry name" value="KIF6/9_C"/>
</dbReference>
<feature type="region of interest" description="Disordered" evidence="2">
    <location>
        <begin position="272"/>
        <end position="303"/>
    </location>
</feature>
<dbReference type="AlphaFoldDB" id="A0A835ZUX6"/>
<feature type="coiled-coil region" evidence="1">
    <location>
        <begin position="87"/>
        <end position="128"/>
    </location>
</feature>